<dbReference type="CDD" id="cd03444">
    <property type="entry name" value="Thioesterase_II_repeat1"/>
    <property type="match status" value="1"/>
</dbReference>
<dbReference type="GO" id="GO:0009062">
    <property type="term" value="P:fatty acid catabolic process"/>
    <property type="evidence" value="ECO:0007669"/>
    <property type="project" value="TreeGrafter"/>
</dbReference>
<keyword evidence="6" id="KW-1185">Reference proteome</keyword>
<dbReference type="Proteomes" id="UP000242765">
    <property type="component" value="Unassembled WGS sequence"/>
</dbReference>
<dbReference type="CDD" id="cd03445">
    <property type="entry name" value="Thioesterase_II_repeat2"/>
    <property type="match status" value="1"/>
</dbReference>
<evidence type="ECO:0000259" key="3">
    <source>
        <dbReference type="Pfam" id="PF02551"/>
    </source>
</evidence>
<dbReference type="STRING" id="1977882.B9T28_02025"/>
<proteinExistence type="inferred from homology"/>
<dbReference type="GO" id="GO:0047617">
    <property type="term" value="F:fatty acyl-CoA hydrolase activity"/>
    <property type="evidence" value="ECO:0007669"/>
    <property type="project" value="InterPro"/>
</dbReference>
<evidence type="ECO:0000256" key="1">
    <source>
        <dbReference type="ARBA" id="ARBA00006538"/>
    </source>
</evidence>
<evidence type="ECO:0000313" key="6">
    <source>
        <dbReference type="Proteomes" id="UP000242765"/>
    </source>
</evidence>
<dbReference type="GO" id="GO:0005829">
    <property type="term" value="C:cytosol"/>
    <property type="evidence" value="ECO:0007669"/>
    <property type="project" value="TreeGrafter"/>
</dbReference>
<accession>A0A1Y3CJY8</accession>
<dbReference type="InterPro" id="IPR025652">
    <property type="entry name" value="TesB_C"/>
</dbReference>
<feature type="domain" description="Acyl-CoA thioesterase 2 C-terminal" evidence="3">
    <location>
        <begin position="150"/>
        <end position="279"/>
    </location>
</feature>
<feature type="domain" description="Acyl-CoA thioesterase-like N-terminal HotDog" evidence="4">
    <location>
        <begin position="31"/>
        <end position="107"/>
    </location>
</feature>
<dbReference type="PANTHER" id="PTHR11066">
    <property type="entry name" value="ACYL-COA THIOESTERASE"/>
    <property type="match status" value="1"/>
</dbReference>
<dbReference type="AlphaFoldDB" id="A0A1Y3CJY8"/>
<dbReference type="SUPFAM" id="SSF54637">
    <property type="entry name" value="Thioesterase/thiol ester dehydrase-isomerase"/>
    <property type="match status" value="2"/>
</dbReference>
<dbReference type="OrthoDB" id="9781019at2"/>
<dbReference type="RefSeq" id="WP_086202286.1">
    <property type="nucleotide sequence ID" value="NZ_NEGB01000001.1"/>
</dbReference>
<gene>
    <name evidence="5" type="ORF">B9T28_02025</name>
</gene>
<dbReference type="InterPro" id="IPR042171">
    <property type="entry name" value="Acyl-CoA_hotdog"/>
</dbReference>
<dbReference type="InterPro" id="IPR029069">
    <property type="entry name" value="HotDog_dom_sf"/>
</dbReference>
<comment type="similarity">
    <text evidence="1">Belongs to the C/M/P thioester hydrolase family.</text>
</comment>
<reference evidence="5 6" key="1">
    <citation type="submission" date="2017-04" db="EMBL/GenBank/DDBJ databases">
        <title>High diversity of culturable Acinetobacter species in natural soil and water ecosystems.</title>
        <authorList>
            <person name="Nemec A."/>
            <person name="Radolfova-Krizova L."/>
        </authorList>
    </citation>
    <scope>NUCLEOTIDE SEQUENCE [LARGE SCALE GENOMIC DNA]</scope>
    <source>
        <strain evidence="5 6">ANC 4999</strain>
    </source>
</reference>
<protein>
    <submittedName>
        <fullName evidence="5">Acyl-CoA thioesterase II</fullName>
    </submittedName>
</protein>
<dbReference type="EMBL" id="NEGB01000001">
    <property type="protein sequence ID" value="OTG67429.1"/>
    <property type="molecule type" value="Genomic_DNA"/>
</dbReference>
<dbReference type="InterPro" id="IPR003703">
    <property type="entry name" value="Acyl_CoA_thio"/>
</dbReference>
<sequence>MRSITQKLVDLLNVQQLDDYLFQGQNTRLFGSHLMGGQLVGQALIAASKTTDRPAHSLHAYFIRSGRTDLPILFQVENLRDGKSFATRQVHALQDGQIIFSAMVSFAYLEEGLNYQVEQPHYPSPDELESEQQLKQMIFDDAPESMHSIFMRQFHVKIHPVQPFNPFKPIPSETNYAEYFQTFETIPDELNSSMMHQAIAAYYSDYNLLTASLRPHGVSYATGDVRSASLDHTIYFHHEFKVDEWLLYDMNATISSQSRGLNFGRMWQDGKLVCSVIQESLMRDLRSLP</sequence>
<dbReference type="Pfam" id="PF13622">
    <property type="entry name" value="4HBT_3"/>
    <property type="match status" value="1"/>
</dbReference>
<organism evidence="5 6">
    <name type="scientific">Acinetobacter silvestris</name>
    <dbReference type="NCBI Taxonomy" id="1977882"/>
    <lineage>
        <taxon>Bacteria</taxon>
        <taxon>Pseudomonadati</taxon>
        <taxon>Pseudomonadota</taxon>
        <taxon>Gammaproteobacteria</taxon>
        <taxon>Moraxellales</taxon>
        <taxon>Moraxellaceae</taxon>
        <taxon>Acinetobacter</taxon>
    </lineage>
</organism>
<evidence type="ECO:0000259" key="4">
    <source>
        <dbReference type="Pfam" id="PF13622"/>
    </source>
</evidence>
<keyword evidence="2" id="KW-0378">Hydrolase</keyword>
<dbReference type="InterPro" id="IPR049449">
    <property type="entry name" value="TesB_ACOT8-like_N"/>
</dbReference>
<dbReference type="Gene3D" id="2.40.160.210">
    <property type="entry name" value="Acyl-CoA thioesterase, double hotdog domain"/>
    <property type="match status" value="1"/>
</dbReference>
<dbReference type="Pfam" id="PF02551">
    <property type="entry name" value="Acyl_CoA_thio"/>
    <property type="match status" value="1"/>
</dbReference>
<evidence type="ECO:0000256" key="2">
    <source>
        <dbReference type="ARBA" id="ARBA00022801"/>
    </source>
</evidence>
<comment type="caution">
    <text evidence="5">The sequence shown here is derived from an EMBL/GenBank/DDBJ whole genome shotgun (WGS) entry which is preliminary data.</text>
</comment>
<dbReference type="GO" id="GO:0006637">
    <property type="term" value="P:acyl-CoA metabolic process"/>
    <property type="evidence" value="ECO:0007669"/>
    <property type="project" value="InterPro"/>
</dbReference>
<name>A0A1Y3CJY8_9GAMM</name>
<dbReference type="PANTHER" id="PTHR11066:SF34">
    <property type="entry name" value="ACYL-COENZYME A THIOESTERASE 8"/>
    <property type="match status" value="1"/>
</dbReference>
<evidence type="ECO:0000313" key="5">
    <source>
        <dbReference type="EMBL" id="OTG67429.1"/>
    </source>
</evidence>